<dbReference type="AlphaFoldDB" id="A0A240ECJ6"/>
<sequence>MRADDIAHAQKVARTSTFDIGQVHKKFKTTWDKVYPAKLLVDLDNS</sequence>
<evidence type="ECO:0000313" key="1">
    <source>
        <dbReference type="EMBL" id="SNX46438.1"/>
    </source>
</evidence>
<reference evidence="2" key="1">
    <citation type="submission" date="2016-09" db="EMBL/GenBank/DDBJ databases">
        <authorList>
            <person name="Varghese N."/>
            <person name="Submissions S."/>
        </authorList>
    </citation>
    <scope>NUCLEOTIDE SEQUENCE [LARGE SCALE GENOMIC DNA]</scope>
    <source>
        <strain evidence="2">ANC 4466</strain>
    </source>
</reference>
<organism evidence="1 2">
    <name type="scientific">Acinetobacter puyangensis</name>
    <dbReference type="NCBI Taxonomy" id="1096779"/>
    <lineage>
        <taxon>Bacteria</taxon>
        <taxon>Pseudomonadati</taxon>
        <taxon>Pseudomonadota</taxon>
        <taxon>Gammaproteobacteria</taxon>
        <taxon>Moraxellales</taxon>
        <taxon>Moraxellaceae</taxon>
        <taxon>Acinetobacter</taxon>
    </lineage>
</organism>
<accession>A0A240ECJ6</accession>
<keyword evidence="2" id="KW-1185">Reference proteome</keyword>
<name>A0A240ECJ6_9GAMM</name>
<dbReference type="EMBL" id="OANT01000012">
    <property type="protein sequence ID" value="SNX46438.1"/>
    <property type="molecule type" value="Genomic_DNA"/>
</dbReference>
<evidence type="ECO:0000313" key="2">
    <source>
        <dbReference type="Proteomes" id="UP000219042"/>
    </source>
</evidence>
<gene>
    <name evidence="1" type="ORF">SAMN05421731_1126</name>
</gene>
<proteinExistence type="predicted"/>
<dbReference type="Proteomes" id="UP000219042">
    <property type="component" value="Unassembled WGS sequence"/>
</dbReference>
<protein>
    <submittedName>
        <fullName evidence="1">Uncharacterized protein</fullName>
    </submittedName>
</protein>